<dbReference type="SUPFAM" id="SSF53328">
    <property type="entry name" value="Formyltransferase"/>
    <property type="match status" value="1"/>
</dbReference>
<dbReference type="NCBIfam" id="NF005414">
    <property type="entry name" value="PRK06988.1"/>
    <property type="match status" value="1"/>
</dbReference>
<keyword evidence="3" id="KW-0448">Lipopolysaccharide biosynthesis</keyword>
<dbReference type="InterPro" id="IPR036477">
    <property type="entry name" value="Formyl_transf_N_sf"/>
</dbReference>
<evidence type="ECO:0000256" key="6">
    <source>
        <dbReference type="ARBA" id="ARBA00023251"/>
    </source>
</evidence>
<keyword evidence="4" id="KW-0560">Oxidoreductase</keyword>
<evidence type="ECO:0008006" key="14">
    <source>
        <dbReference type="Google" id="ProtNLM"/>
    </source>
</evidence>
<dbReference type="Gene3D" id="3.40.50.12230">
    <property type="match status" value="1"/>
</dbReference>
<accession>J3NHI5</accession>
<dbReference type="SUPFAM" id="SSF51735">
    <property type="entry name" value="NAD(P)-binding Rossmann-fold domains"/>
    <property type="match status" value="1"/>
</dbReference>
<feature type="domain" description="Formyl transferase C-terminal" evidence="10">
    <location>
        <begin position="208"/>
        <end position="295"/>
    </location>
</feature>
<gene>
    <name evidence="12" type="primary">20341180</name>
    <name evidence="11" type="ORF">GGTG_00722</name>
</gene>
<reference evidence="11" key="3">
    <citation type="submission" date="2010-09" db="EMBL/GenBank/DDBJ databases">
        <title>Annotation of Gaeumannomyces graminis var. tritici R3-111a-1.</title>
        <authorList>
            <consortium name="The Broad Institute Genome Sequencing Platform"/>
            <person name="Ma L.-J."/>
            <person name="Dead R."/>
            <person name="Young S.K."/>
            <person name="Zeng Q."/>
            <person name="Gargeya S."/>
            <person name="Fitzgerald M."/>
            <person name="Haas B."/>
            <person name="Abouelleil A."/>
            <person name="Alvarado L."/>
            <person name="Arachchi H.M."/>
            <person name="Berlin A."/>
            <person name="Brown A."/>
            <person name="Chapman S.B."/>
            <person name="Chen Z."/>
            <person name="Dunbar C."/>
            <person name="Freedman E."/>
            <person name="Gearin G."/>
            <person name="Gellesch M."/>
            <person name="Goldberg J."/>
            <person name="Griggs A."/>
            <person name="Gujja S."/>
            <person name="Heiman D."/>
            <person name="Howarth C."/>
            <person name="Larson L."/>
            <person name="Lui A."/>
            <person name="MacDonald P.J.P."/>
            <person name="Mehta T."/>
            <person name="Montmayeur A."/>
            <person name="Murphy C."/>
            <person name="Neiman D."/>
            <person name="Pearson M."/>
            <person name="Priest M."/>
            <person name="Roberts A."/>
            <person name="Saif S."/>
            <person name="Shea T."/>
            <person name="Shenoy N."/>
            <person name="Sisk P."/>
            <person name="Stolte C."/>
            <person name="Sykes S."/>
            <person name="Yandava C."/>
            <person name="Wortman J."/>
            <person name="Nusbaum C."/>
            <person name="Birren B."/>
        </authorList>
    </citation>
    <scope>NUCLEOTIDE SEQUENCE</scope>
    <source>
        <strain evidence="11">R3-111a-1</strain>
    </source>
</reference>
<evidence type="ECO:0000256" key="2">
    <source>
        <dbReference type="ARBA" id="ARBA00022556"/>
    </source>
</evidence>
<dbReference type="eggNOG" id="KOG1429">
    <property type="taxonomic scope" value="Eukaryota"/>
</dbReference>
<keyword evidence="2" id="KW-0441">Lipid A biosynthesis</keyword>
<evidence type="ECO:0000256" key="5">
    <source>
        <dbReference type="ARBA" id="ARBA00023098"/>
    </source>
</evidence>
<dbReference type="PANTHER" id="PTHR43245:SF13">
    <property type="entry name" value="UDP-D-APIOSE_UDP-D-XYLOSE SYNTHASE 2"/>
    <property type="match status" value="1"/>
</dbReference>
<feature type="domain" description="NAD-dependent epimerase/dehydratase" evidence="9">
    <location>
        <begin position="324"/>
        <end position="578"/>
    </location>
</feature>
<evidence type="ECO:0000256" key="1">
    <source>
        <dbReference type="ARBA" id="ARBA00022516"/>
    </source>
</evidence>
<dbReference type="InterPro" id="IPR036291">
    <property type="entry name" value="NAD(P)-bd_dom_sf"/>
</dbReference>
<dbReference type="EMBL" id="GL385395">
    <property type="protein sequence ID" value="EJT80728.1"/>
    <property type="molecule type" value="Genomic_DNA"/>
</dbReference>
<reference evidence="12" key="5">
    <citation type="submission" date="2018-04" db="UniProtKB">
        <authorList>
            <consortium name="EnsemblFungi"/>
        </authorList>
    </citation>
    <scope>IDENTIFICATION</scope>
    <source>
        <strain evidence="12">R3-111a-1</strain>
    </source>
</reference>
<evidence type="ECO:0000259" key="10">
    <source>
        <dbReference type="Pfam" id="PF02911"/>
    </source>
</evidence>
<dbReference type="RefSeq" id="XP_009216737.1">
    <property type="nucleotide sequence ID" value="XM_009218473.1"/>
</dbReference>
<protein>
    <recommendedName>
        <fullName evidence="14">Bifunctional polymyxin resistance protein ArnA</fullName>
    </recommendedName>
</protein>
<evidence type="ECO:0000256" key="7">
    <source>
        <dbReference type="ARBA" id="ARBA00023268"/>
    </source>
</evidence>
<proteinExistence type="predicted"/>
<dbReference type="Gene3D" id="3.40.50.720">
    <property type="entry name" value="NAD(P)-binding Rossmann-like Domain"/>
    <property type="match status" value="1"/>
</dbReference>
<dbReference type="AlphaFoldDB" id="J3NHI5"/>
<dbReference type="Proteomes" id="UP000006039">
    <property type="component" value="Unassembled WGS sequence"/>
</dbReference>
<keyword evidence="13" id="KW-1185">Reference proteome</keyword>
<dbReference type="PANTHER" id="PTHR43245">
    <property type="entry name" value="BIFUNCTIONAL POLYMYXIN RESISTANCE PROTEIN ARNA"/>
    <property type="match status" value="1"/>
</dbReference>
<dbReference type="GeneID" id="20341180"/>
<evidence type="ECO:0000313" key="13">
    <source>
        <dbReference type="Proteomes" id="UP000006039"/>
    </source>
</evidence>
<dbReference type="InterPro" id="IPR001509">
    <property type="entry name" value="Epimerase_deHydtase"/>
</dbReference>
<dbReference type="GO" id="GO:0016491">
    <property type="term" value="F:oxidoreductase activity"/>
    <property type="evidence" value="ECO:0007669"/>
    <property type="project" value="UniProtKB-KW"/>
</dbReference>
<dbReference type="Pfam" id="PF01370">
    <property type="entry name" value="Epimerase"/>
    <property type="match status" value="1"/>
</dbReference>
<evidence type="ECO:0000256" key="4">
    <source>
        <dbReference type="ARBA" id="ARBA00023002"/>
    </source>
</evidence>
<keyword evidence="7" id="KW-0511">Multifunctional enzyme</keyword>
<sequence>MSSPSPHTAVVFAYHDVGVRCLKVLLARGVTVPLVVTHEDDPSENIWFESVASLCKERGIPHIAPPDAKSAELLERVASLRLGWIFSFYYRHLLPPGLLRQARHGAFNMHGSLLPKYRGRVPVNWAVLRGEAETGATLHEMVARPDAGFIVAQVSVPILPDDTAHAVFAKVATAAEKALWDVLPEMLAGNTPRRPNDVGKGSYFGGRKPDDGRVDWSRPAREVYNLYRAVAPPYPGAFVELRGRRFVIARARLPPGRQEPGLSPGLHVVAGGEIVAVCGDGGVVVVQQLLESGREVAPDALREVLDDEERDGAAAAAAARPKRILILGVNGFIGHHLARRILETTDWHVRGLDLGSHRIASLAEQHGGGSGCRFVFRQGNMASNGRWIEDQVAACDVVVPLAAIATPRTYIEDPLSVFELDFEAHLAIVRWATQHGTRLVFPSTSEVYGLCRDAELSPSSSELAYGPVCKTRWIYACSKQLMDRVVWAHGTQRGLDFTLFRPFNWVGPGLDSLALRPAGGSRVTTQFLGNLLRGEDLTLSDGGRQRRAFTAVGDGVDALVRILADDAGVTRGRIYNIGSPDNDCSVRELAERMLEAARGTPELAGRCAGVKMVEVPSGELYGNGYQDVLRRVPCITDTCRDLGWKPTMSLDDCVRAMVDAVVPFADVAAQGGELVW</sequence>
<evidence type="ECO:0000256" key="3">
    <source>
        <dbReference type="ARBA" id="ARBA00022985"/>
    </source>
</evidence>
<feature type="domain" description="Formyl transferase N-terminal" evidence="8">
    <location>
        <begin position="30"/>
        <end position="183"/>
    </location>
</feature>
<dbReference type="SUPFAM" id="SSF50486">
    <property type="entry name" value="FMT C-terminal domain-like"/>
    <property type="match status" value="1"/>
</dbReference>
<evidence type="ECO:0000259" key="8">
    <source>
        <dbReference type="Pfam" id="PF00551"/>
    </source>
</evidence>
<dbReference type="Pfam" id="PF02911">
    <property type="entry name" value="Formyl_trans_C"/>
    <property type="match status" value="1"/>
</dbReference>
<keyword evidence="1" id="KW-0444">Lipid biosynthesis</keyword>
<dbReference type="InterPro" id="IPR011034">
    <property type="entry name" value="Formyl_transferase-like_C_sf"/>
</dbReference>
<dbReference type="InterPro" id="IPR002376">
    <property type="entry name" value="Formyl_transf_N"/>
</dbReference>
<reference evidence="13" key="1">
    <citation type="submission" date="2010-07" db="EMBL/GenBank/DDBJ databases">
        <title>The genome sequence of Gaeumannomyces graminis var. tritici strain R3-111a-1.</title>
        <authorList>
            <consortium name="The Broad Institute Genome Sequencing Platform"/>
            <person name="Ma L.-J."/>
            <person name="Dead R."/>
            <person name="Young S."/>
            <person name="Zeng Q."/>
            <person name="Koehrsen M."/>
            <person name="Alvarado L."/>
            <person name="Berlin A."/>
            <person name="Chapman S.B."/>
            <person name="Chen Z."/>
            <person name="Freedman E."/>
            <person name="Gellesch M."/>
            <person name="Goldberg J."/>
            <person name="Griggs A."/>
            <person name="Gujja S."/>
            <person name="Heilman E.R."/>
            <person name="Heiman D."/>
            <person name="Hepburn T."/>
            <person name="Howarth C."/>
            <person name="Jen D."/>
            <person name="Larson L."/>
            <person name="Mehta T."/>
            <person name="Neiman D."/>
            <person name="Pearson M."/>
            <person name="Roberts A."/>
            <person name="Saif S."/>
            <person name="Shea T."/>
            <person name="Shenoy N."/>
            <person name="Sisk P."/>
            <person name="Stolte C."/>
            <person name="Sykes S."/>
            <person name="Walk T."/>
            <person name="White J."/>
            <person name="Yandava C."/>
            <person name="Haas B."/>
            <person name="Nusbaum C."/>
            <person name="Birren B."/>
        </authorList>
    </citation>
    <scope>NUCLEOTIDE SEQUENCE [LARGE SCALE GENOMIC DNA]</scope>
    <source>
        <strain evidence="13">R3-111a-1</strain>
    </source>
</reference>
<dbReference type="InterPro" id="IPR050177">
    <property type="entry name" value="Lipid_A_modif_metabolic_enz"/>
</dbReference>
<evidence type="ECO:0000313" key="11">
    <source>
        <dbReference type="EMBL" id="EJT80728.1"/>
    </source>
</evidence>
<dbReference type="Pfam" id="PF00551">
    <property type="entry name" value="Formyl_trans_N"/>
    <property type="match status" value="1"/>
</dbReference>
<evidence type="ECO:0000313" key="12">
    <source>
        <dbReference type="EnsemblFungi" id="EJT80728"/>
    </source>
</evidence>
<dbReference type="InterPro" id="IPR005793">
    <property type="entry name" value="Formyl_trans_C"/>
</dbReference>
<name>J3NHI5_GAET3</name>
<dbReference type="EnsemblFungi" id="EJT80728">
    <property type="protein sequence ID" value="EJT80728"/>
    <property type="gene ID" value="GGTG_00722"/>
</dbReference>
<dbReference type="eggNOG" id="KOG2452">
    <property type="taxonomic scope" value="Eukaryota"/>
</dbReference>
<keyword evidence="6" id="KW-0046">Antibiotic resistance</keyword>
<keyword evidence="5" id="KW-0443">Lipid metabolism</keyword>
<reference evidence="12" key="4">
    <citation type="journal article" date="2015" name="G3 (Bethesda)">
        <title>Genome sequences of three phytopathogenic species of the Magnaporthaceae family of fungi.</title>
        <authorList>
            <person name="Okagaki L.H."/>
            <person name="Nunes C.C."/>
            <person name="Sailsbery J."/>
            <person name="Clay B."/>
            <person name="Brown D."/>
            <person name="John T."/>
            <person name="Oh Y."/>
            <person name="Young N."/>
            <person name="Fitzgerald M."/>
            <person name="Haas B.J."/>
            <person name="Zeng Q."/>
            <person name="Young S."/>
            <person name="Adiconis X."/>
            <person name="Fan L."/>
            <person name="Levin J.Z."/>
            <person name="Mitchell T.K."/>
            <person name="Okubara P.A."/>
            <person name="Farman M.L."/>
            <person name="Kohn L.M."/>
            <person name="Birren B."/>
            <person name="Ma L.-J."/>
            <person name="Dean R.A."/>
        </authorList>
    </citation>
    <scope>NUCLEOTIDE SEQUENCE</scope>
    <source>
        <strain evidence="12">R3-111a-1</strain>
    </source>
</reference>
<dbReference type="OrthoDB" id="331544at2759"/>
<dbReference type="HOGENOM" id="CLU_007383_23_0_1"/>
<dbReference type="NCBIfam" id="NF008872">
    <property type="entry name" value="PRK11908.1"/>
    <property type="match status" value="1"/>
</dbReference>
<dbReference type="VEuPathDB" id="FungiDB:GGTG_00722"/>
<dbReference type="GO" id="GO:0046677">
    <property type="term" value="P:response to antibiotic"/>
    <property type="evidence" value="ECO:0007669"/>
    <property type="project" value="UniProtKB-KW"/>
</dbReference>
<reference evidence="11" key="2">
    <citation type="submission" date="2010-07" db="EMBL/GenBank/DDBJ databases">
        <authorList>
            <consortium name="The Broad Institute Genome Sequencing Platform"/>
            <consortium name="Broad Institute Genome Sequencing Center for Infectious Disease"/>
            <person name="Ma L.-J."/>
            <person name="Dead R."/>
            <person name="Young S."/>
            <person name="Zeng Q."/>
            <person name="Koehrsen M."/>
            <person name="Alvarado L."/>
            <person name="Berlin A."/>
            <person name="Chapman S.B."/>
            <person name="Chen Z."/>
            <person name="Freedman E."/>
            <person name="Gellesch M."/>
            <person name="Goldberg J."/>
            <person name="Griggs A."/>
            <person name="Gujja S."/>
            <person name="Heilman E.R."/>
            <person name="Heiman D."/>
            <person name="Hepburn T."/>
            <person name="Howarth C."/>
            <person name="Jen D."/>
            <person name="Larson L."/>
            <person name="Mehta T."/>
            <person name="Neiman D."/>
            <person name="Pearson M."/>
            <person name="Roberts A."/>
            <person name="Saif S."/>
            <person name="Shea T."/>
            <person name="Shenoy N."/>
            <person name="Sisk P."/>
            <person name="Stolte C."/>
            <person name="Sykes S."/>
            <person name="Walk T."/>
            <person name="White J."/>
            <person name="Yandava C."/>
            <person name="Haas B."/>
            <person name="Nusbaum C."/>
            <person name="Birren B."/>
        </authorList>
    </citation>
    <scope>NUCLEOTIDE SEQUENCE</scope>
    <source>
        <strain evidence="11">R3-111a-1</strain>
    </source>
</reference>
<dbReference type="STRING" id="644352.J3NHI5"/>
<organism evidence="11">
    <name type="scientific">Gaeumannomyces tritici (strain R3-111a-1)</name>
    <name type="common">Wheat and barley take-all root rot fungus</name>
    <name type="synonym">Gaeumannomyces graminis var. tritici</name>
    <dbReference type="NCBI Taxonomy" id="644352"/>
    <lineage>
        <taxon>Eukaryota</taxon>
        <taxon>Fungi</taxon>
        <taxon>Dikarya</taxon>
        <taxon>Ascomycota</taxon>
        <taxon>Pezizomycotina</taxon>
        <taxon>Sordariomycetes</taxon>
        <taxon>Sordariomycetidae</taxon>
        <taxon>Magnaporthales</taxon>
        <taxon>Magnaporthaceae</taxon>
        <taxon>Gaeumannomyces</taxon>
    </lineage>
</organism>
<evidence type="ECO:0000259" key="9">
    <source>
        <dbReference type="Pfam" id="PF01370"/>
    </source>
</evidence>
<dbReference type="GO" id="GO:0016020">
    <property type="term" value="C:membrane"/>
    <property type="evidence" value="ECO:0007669"/>
    <property type="project" value="GOC"/>
</dbReference>
<dbReference type="GO" id="GO:0009245">
    <property type="term" value="P:lipid A biosynthetic process"/>
    <property type="evidence" value="ECO:0007669"/>
    <property type="project" value="UniProtKB-KW"/>
</dbReference>